<dbReference type="PANTHER" id="PTHR33472:SF28">
    <property type="entry name" value="BROMO AND FHA DOMAIN-CONTAINING PROTEIN DDB_G0267958"/>
    <property type="match status" value="1"/>
</dbReference>
<feature type="compositionally biased region" description="Basic residues" evidence="1">
    <location>
        <begin position="305"/>
        <end position="314"/>
    </location>
</feature>
<feature type="region of interest" description="Disordered" evidence="1">
    <location>
        <begin position="295"/>
        <end position="328"/>
    </location>
</feature>
<proteinExistence type="predicted"/>
<feature type="region of interest" description="Disordered" evidence="1">
    <location>
        <begin position="151"/>
        <end position="172"/>
    </location>
</feature>
<evidence type="ECO:0000313" key="3">
    <source>
        <dbReference type="Proteomes" id="UP001630127"/>
    </source>
</evidence>
<keyword evidence="3" id="KW-1185">Reference proteome</keyword>
<comment type="caution">
    <text evidence="2">The sequence shown here is derived from an EMBL/GenBank/DDBJ whole genome shotgun (WGS) entry which is preliminary data.</text>
</comment>
<sequence>MKSPVIAFEPAIHFFWQPPTAIDGLPAAVPLVLAHHLRQNWTHLLEAIHLLPPVSCQVSLELKMLHGSFLLFSSGCLFSSGLVCGMGKMMVDQTTAPPIVALYLVHFIQSILQLFYSEPNASPGGLMLPNLGPLRSNLIIYQTTMKNIEFSETTDNSTKPDPSLDDDQKEKMHKHLGLDIREMMSSLTNHLGSLLQVQKVAGGSSHHGRDQEDTDHEGVRIITLAGNNVGATMRGEMDDQKTTLDAGPTPMGDQPEALNTYVNSNFQAINNSIMMDGCYSTNDPGVHMDISDYMVPEPSADTMHGKKGKKKHKGSSSSESDHHAKHSE</sequence>
<feature type="compositionally biased region" description="Basic and acidic residues" evidence="1">
    <location>
        <begin position="319"/>
        <end position="328"/>
    </location>
</feature>
<feature type="region of interest" description="Disordered" evidence="1">
    <location>
        <begin position="200"/>
        <end position="219"/>
    </location>
</feature>
<accession>A0ABD2Z0K7</accession>
<organism evidence="2 3">
    <name type="scientific">Cinchona calisaya</name>
    <dbReference type="NCBI Taxonomy" id="153742"/>
    <lineage>
        <taxon>Eukaryota</taxon>
        <taxon>Viridiplantae</taxon>
        <taxon>Streptophyta</taxon>
        <taxon>Embryophyta</taxon>
        <taxon>Tracheophyta</taxon>
        <taxon>Spermatophyta</taxon>
        <taxon>Magnoliopsida</taxon>
        <taxon>eudicotyledons</taxon>
        <taxon>Gunneridae</taxon>
        <taxon>Pentapetalae</taxon>
        <taxon>asterids</taxon>
        <taxon>lamiids</taxon>
        <taxon>Gentianales</taxon>
        <taxon>Rubiaceae</taxon>
        <taxon>Cinchonoideae</taxon>
        <taxon>Cinchoneae</taxon>
        <taxon>Cinchona</taxon>
    </lineage>
</organism>
<dbReference type="AlphaFoldDB" id="A0ABD2Z0K7"/>
<protein>
    <submittedName>
        <fullName evidence="2">Uncharacterized protein</fullName>
    </submittedName>
</protein>
<name>A0ABD2Z0K7_9GENT</name>
<feature type="compositionally biased region" description="Basic and acidic residues" evidence="1">
    <location>
        <begin position="207"/>
        <end position="219"/>
    </location>
</feature>
<evidence type="ECO:0000313" key="2">
    <source>
        <dbReference type="EMBL" id="KAL3511890.1"/>
    </source>
</evidence>
<dbReference type="Proteomes" id="UP001630127">
    <property type="component" value="Unassembled WGS sequence"/>
</dbReference>
<gene>
    <name evidence="2" type="ORF">ACH5RR_024607</name>
</gene>
<feature type="compositionally biased region" description="Polar residues" evidence="1">
    <location>
        <begin position="151"/>
        <end position="160"/>
    </location>
</feature>
<evidence type="ECO:0000256" key="1">
    <source>
        <dbReference type="SAM" id="MobiDB-lite"/>
    </source>
</evidence>
<reference evidence="2 3" key="1">
    <citation type="submission" date="2024-11" db="EMBL/GenBank/DDBJ databases">
        <title>A near-complete genome assembly of Cinchona calisaya.</title>
        <authorList>
            <person name="Lian D.C."/>
            <person name="Zhao X.W."/>
            <person name="Wei L."/>
        </authorList>
    </citation>
    <scope>NUCLEOTIDE SEQUENCE [LARGE SCALE GENOMIC DNA]</scope>
    <source>
        <tissue evidence="2">Nenye</tissue>
    </source>
</reference>
<dbReference type="EMBL" id="JBJUIK010000011">
    <property type="protein sequence ID" value="KAL3511890.1"/>
    <property type="molecule type" value="Genomic_DNA"/>
</dbReference>
<dbReference type="PANTHER" id="PTHR33472">
    <property type="entry name" value="OS01G0106600 PROTEIN"/>
    <property type="match status" value="1"/>
</dbReference>